<evidence type="ECO:0000256" key="8">
    <source>
        <dbReference type="ARBA" id="ARBA00023033"/>
    </source>
</evidence>
<gene>
    <name evidence="10" type="ORF">A7U60_g3927</name>
</gene>
<evidence type="ECO:0000313" key="11">
    <source>
        <dbReference type="Proteomes" id="UP000757232"/>
    </source>
</evidence>
<dbReference type="InterPro" id="IPR036396">
    <property type="entry name" value="Cyt_P450_sf"/>
</dbReference>
<reference evidence="10" key="1">
    <citation type="submission" date="2016-06" db="EMBL/GenBank/DDBJ databases">
        <title>Draft Genome sequence of the fungus Inonotus baumii.</title>
        <authorList>
            <person name="Zhu H."/>
            <person name="Lin W."/>
        </authorList>
    </citation>
    <scope>NUCLEOTIDE SEQUENCE</scope>
    <source>
        <strain evidence="10">821</strain>
    </source>
</reference>
<dbReference type="InterPro" id="IPR002401">
    <property type="entry name" value="Cyt_P450_E_grp-I"/>
</dbReference>
<dbReference type="PANTHER" id="PTHR24305:SF166">
    <property type="entry name" value="CYTOCHROME P450 12A4, MITOCHONDRIAL-RELATED"/>
    <property type="match status" value="1"/>
</dbReference>
<evidence type="ECO:0000256" key="9">
    <source>
        <dbReference type="PIRSR" id="PIRSR602401-1"/>
    </source>
</evidence>
<keyword evidence="6" id="KW-0560">Oxidoreductase</keyword>
<dbReference type="EMBL" id="LNZH02000167">
    <property type="protein sequence ID" value="OCB88972.1"/>
    <property type="molecule type" value="Genomic_DNA"/>
</dbReference>
<evidence type="ECO:0000256" key="3">
    <source>
        <dbReference type="ARBA" id="ARBA00010617"/>
    </source>
</evidence>
<comment type="similarity">
    <text evidence="3">Belongs to the cytochrome P450 family.</text>
</comment>
<evidence type="ECO:0000256" key="7">
    <source>
        <dbReference type="ARBA" id="ARBA00023004"/>
    </source>
</evidence>
<keyword evidence="4 9" id="KW-0349">Heme</keyword>
<evidence type="ECO:0000256" key="6">
    <source>
        <dbReference type="ARBA" id="ARBA00023002"/>
    </source>
</evidence>
<dbReference type="Proteomes" id="UP000757232">
    <property type="component" value="Unassembled WGS sequence"/>
</dbReference>
<sequence length="562" mass="64178">MDSFATHSAVALSITIIVWHVVRFLESRRYLSYIPGPASASWWKGNFDRFFNPEGWKFHEELYRRYGGVARVDMMFGEHHLYVTDPLALHYICVKDQYIYEEGEKFLVSNRLVFGASLLSTLGEEHKRQRKMLNPVFSLKHMRNLLPVFYPIAHKLCTVLEKEISKGQDHFDVMKWISRAALEYVGQGGLGYTFDALDMTRTNAYSEAMKSFNPLMDKLNFFRQFLPQLVKFGSPSFRRRLLEMIPSETVRDLLSVTDTMQKHTKQILRDKKEALKNGDEATRKQILRDKKEALKNGDEATRKQVGGGKDILSVLMKAASASDGATRIPEEELLAHMSTFIAAGHDTTTLAVCRILHILSQNPERQARLRDEVTAARKEYGGDLEYDELISLPYLDAICRETLRMYPPALLVERITRKDTILPLQWPIKSTDGKVVREIFVRKGTTVYVSIIGANKNKAIWGEDADEWKPERWLKPLPSSASDVHLPGVYSQMMTFLGGGRACIGFKFSEAELKVVTSLLIEKFIFEPGPEVYWRMGGLLHPVVKVEDGHKTEVPLKVTLVK</sequence>
<dbReference type="PRINTS" id="PR00463">
    <property type="entry name" value="EP450I"/>
</dbReference>
<dbReference type="AlphaFoldDB" id="A0A9Q5I0E6"/>
<evidence type="ECO:0000256" key="4">
    <source>
        <dbReference type="ARBA" id="ARBA00022617"/>
    </source>
</evidence>
<keyword evidence="5 9" id="KW-0479">Metal-binding</keyword>
<feature type="binding site" description="axial binding residue" evidence="9">
    <location>
        <position position="503"/>
    </location>
    <ligand>
        <name>heme</name>
        <dbReference type="ChEBI" id="CHEBI:30413"/>
    </ligand>
    <ligandPart>
        <name>Fe</name>
        <dbReference type="ChEBI" id="CHEBI:18248"/>
    </ligandPart>
</feature>
<dbReference type="GO" id="GO:0004497">
    <property type="term" value="F:monooxygenase activity"/>
    <property type="evidence" value="ECO:0007669"/>
    <property type="project" value="UniProtKB-KW"/>
</dbReference>
<dbReference type="InterPro" id="IPR050121">
    <property type="entry name" value="Cytochrome_P450_monoxygenase"/>
</dbReference>
<keyword evidence="7 9" id="KW-0408">Iron</keyword>
<evidence type="ECO:0000256" key="1">
    <source>
        <dbReference type="ARBA" id="ARBA00001971"/>
    </source>
</evidence>
<dbReference type="Pfam" id="PF00067">
    <property type="entry name" value="p450"/>
    <property type="match status" value="1"/>
</dbReference>
<dbReference type="GO" id="GO:0020037">
    <property type="term" value="F:heme binding"/>
    <property type="evidence" value="ECO:0007669"/>
    <property type="project" value="InterPro"/>
</dbReference>
<dbReference type="GO" id="GO:0005506">
    <property type="term" value="F:iron ion binding"/>
    <property type="evidence" value="ECO:0007669"/>
    <property type="project" value="InterPro"/>
</dbReference>
<protein>
    <submittedName>
        <fullName evidence="10">Cytochrome P450</fullName>
    </submittedName>
</protein>
<evidence type="ECO:0000313" key="10">
    <source>
        <dbReference type="EMBL" id="OCB88972.1"/>
    </source>
</evidence>
<accession>A0A9Q5I0E6</accession>
<dbReference type="CDD" id="cd11069">
    <property type="entry name" value="CYP_FUM15-like"/>
    <property type="match status" value="1"/>
</dbReference>
<evidence type="ECO:0000256" key="5">
    <source>
        <dbReference type="ARBA" id="ARBA00022723"/>
    </source>
</evidence>
<comment type="cofactor">
    <cofactor evidence="1 9">
        <name>heme</name>
        <dbReference type="ChEBI" id="CHEBI:30413"/>
    </cofactor>
</comment>
<dbReference type="InterPro" id="IPR001128">
    <property type="entry name" value="Cyt_P450"/>
</dbReference>
<dbReference type="PRINTS" id="PR00385">
    <property type="entry name" value="P450"/>
</dbReference>
<dbReference type="Gene3D" id="1.10.630.10">
    <property type="entry name" value="Cytochrome P450"/>
    <property type="match status" value="1"/>
</dbReference>
<keyword evidence="11" id="KW-1185">Reference proteome</keyword>
<evidence type="ECO:0000256" key="2">
    <source>
        <dbReference type="ARBA" id="ARBA00005179"/>
    </source>
</evidence>
<comment type="caution">
    <text evidence="10">The sequence shown here is derived from an EMBL/GenBank/DDBJ whole genome shotgun (WGS) entry which is preliminary data.</text>
</comment>
<dbReference type="SUPFAM" id="SSF48264">
    <property type="entry name" value="Cytochrome P450"/>
    <property type="match status" value="1"/>
</dbReference>
<organism evidence="10 11">
    <name type="scientific">Sanghuangporus baumii</name>
    <name type="common">Phellinus baumii</name>
    <dbReference type="NCBI Taxonomy" id="108892"/>
    <lineage>
        <taxon>Eukaryota</taxon>
        <taxon>Fungi</taxon>
        <taxon>Dikarya</taxon>
        <taxon>Basidiomycota</taxon>
        <taxon>Agaricomycotina</taxon>
        <taxon>Agaricomycetes</taxon>
        <taxon>Hymenochaetales</taxon>
        <taxon>Hymenochaetaceae</taxon>
        <taxon>Sanghuangporus</taxon>
    </lineage>
</organism>
<keyword evidence="8" id="KW-0503">Monooxygenase</keyword>
<comment type="pathway">
    <text evidence="2">Secondary metabolite biosynthesis.</text>
</comment>
<dbReference type="PANTHER" id="PTHR24305">
    <property type="entry name" value="CYTOCHROME P450"/>
    <property type="match status" value="1"/>
</dbReference>
<dbReference type="OrthoDB" id="1470350at2759"/>
<dbReference type="GO" id="GO:0016705">
    <property type="term" value="F:oxidoreductase activity, acting on paired donors, with incorporation or reduction of molecular oxygen"/>
    <property type="evidence" value="ECO:0007669"/>
    <property type="project" value="InterPro"/>
</dbReference>
<proteinExistence type="inferred from homology"/>
<name>A0A9Q5I0E6_SANBA</name>